<evidence type="ECO:0000259" key="4">
    <source>
        <dbReference type="PROSITE" id="PS50977"/>
    </source>
</evidence>
<dbReference type="RefSeq" id="WP_275116745.1">
    <property type="nucleotide sequence ID" value="NZ_JAOTPO010000001.1"/>
</dbReference>
<organism evidence="5 6">
    <name type="scientific">Alkalihalobacterium chitinilyticum</name>
    <dbReference type="NCBI Taxonomy" id="2980103"/>
    <lineage>
        <taxon>Bacteria</taxon>
        <taxon>Bacillati</taxon>
        <taxon>Bacillota</taxon>
        <taxon>Bacilli</taxon>
        <taxon>Bacillales</taxon>
        <taxon>Bacillaceae</taxon>
        <taxon>Alkalihalobacterium</taxon>
    </lineage>
</organism>
<dbReference type="SUPFAM" id="SSF46689">
    <property type="entry name" value="Homeodomain-like"/>
    <property type="match status" value="1"/>
</dbReference>
<dbReference type="InterPro" id="IPR009057">
    <property type="entry name" value="Homeodomain-like_sf"/>
</dbReference>
<dbReference type="PRINTS" id="PR00455">
    <property type="entry name" value="HTHTETR"/>
</dbReference>
<feature type="DNA-binding region" description="H-T-H motif" evidence="3">
    <location>
        <begin position="32"/>
        <end position="51"/>
    </location>
</feature>
<accession>A0ABT5VD42</accession>
<dbReference type="Pfam" id="PF17932">
    <property type="entry name" value="TetR_C_24"/>
    <property type="match status" value="1"/>
</dbReference>
<proteinExistence type="predicted"/>
<evidence type="ECO:0000256" key="3">
    <source>
        <dbReference type="PROSITE-ProRule" id="PRU00335"/>
    </source>
</evidence>
<evidence type="ECO:0000313" key="5">
    <source>
        <dbReference type="EMBL" id="MDE5412124.1"/>
    </source>
</evidence>
<dbReference type="SUPFAM" id="SSF48498">
    <property type="entry name" value="Tetracyclin repressor-like, C-terminal domain"/>
    <property type="match status" value="1"/>
</dbReference>
<dbReference type="PROSITE" id="PS50977">
    <property type="entry name" value="HTH_TETR_2"/>
    <property type="match status" value="1"/>
</dbReference>
<feature type="domain" description="HTH tetR-type" evidence="4">
    <location>
        <begin position="9"/>
        <end position="69"/>
    </location>
</feature>
<dbReference type="PANTHER" id="PTHR43479">
    <property type="entry name" value="ACREF/ENVCD OPERON REPRESSOR-RELATED"/>
    <property type="match status" value="1"/>
</dbReference>
<sequence length="194" mass="22564">MGFKEIKTAKKKEDIIRSAAKIVSKKGYHGATMEDIAAELLMTKGALYYYFENKDDLVYHCHDLILSSAIKTLEDYLKSNISSTDKFKKAVEVHVEFVIAEKETFNMIIKPQHTFTEKRLAPILDKRQKYANIFDEIIQQGIDNGEFKITEIKMARMMILGALNWIQQWYLPEGKKSKKEIVDIYSDYLLKLLK</sequence>
<dbReference type="Gene3D" id="1.10.10.60">
    <property type="entry name" value="Homeodomain-like"/>
    <property type="match status" value="1"/>
</dbReference>
<keyword evidence="1" id="KW-0678">Repressor</keyword>
<dbReference type="InterPro" id="IPR036271">
    <property type="entry name" value="Tet_transcr_reg_TetR-rel_C_sf"/>
</dbReference>
<name>A0ABT5VD42_9BACI</name>
<dbReference type="PANTHER" id="PTHR43479:SF11">
    <property type="entry name" value="ACREF_ENVCD OPERON REPRESSOR-RELATED"/>
    <property type="match status" value="1"/>
</dbReference>
<dbReference type="Pfam" id="PF00440">
    <property type="entry name" value="TetR_N"/>
    <property type="match status" value="1"/>
</dbReference>
<keyword evidence="6" id="KW-1185">Reference proteome</keyword>
<protein>
    <submittedName>
        <fullName evidence="5">TetR/AcrR family transcriptional regulator</fullName>
    </submittedName>
</protein>
<dbReference type="InterPro" id="IPR041490">
    <property type="entry name" value="KstR2_TetR_C"/>
</dbReference>
<gene>
    <name evidence="5" type="ORF">N7Z68_01830</name>
</gene>
<dbReference type="InterPro" id="IPR050624">
    <property type="entry name" value="HTH-type_Tx_Regulator"/>
</dbReference>
<comment type="caution">
    <text evidence="5">The sequence shown here is derived from an EMBL/GenBank/DDBJ whole genome shotgun (WGS) entry which is preliminary data.</text>
</comment>
<dbReference type="EMBL" id="JAOTPO010000001">
    <property type="protein sequence ID" value="MDE5412124.1"/>
    <property type="molecule type" value="Genomic_DNA"/>
</dbReference>
<evidence type="ECO:0000313" key="6">
    <source>
        <dbReference type="Proteomes" id="UP001148125"/>
    </source>
</evidence>
<dbReference type="Proteomes" id="UP001148125">
    <property type="component" value="Unassembled WGS sequence"/>
</dbReference>
<dbReference type="Gene3D" id="1.10.357.10">
    <property type="entry name" value="Tetracycline Repressor, domain 2"/>
    <property type="match status" value="1"/>
</dbReference>
<reference evidence="5" key="1">
    <citation type="submission" date="2024-05" db="EMBL/GenBank/DDBJ databases">
        <title>Alkalihalobacillus sp. strain MEB203 novel alkaliphilic bacterium from Lonar Lake, India.</title>
        <authorList>
            <person name="Joshi A."/>
            <person name="Thite S."/>
            <person name="Mengade P."/>
        </authorList>
    </citation>
    <scope>NUCLEOTIDE SEQUENCE</scope>
    <source>
        <strain evidence="5">MEB 203</strain>
    </source>
</reference>
<keyword evidence="2 3" id="KW-0238">DNA-binding</keyword>
<evidence type="ECO:0000256" key="1">
    <source>
        <dbReference type="ARBA" id="ARBA00022491"/>
    </source>
</evidence>
<dbReference type="InterPro" id="IPR001647">
    <property type="entry name" value="HTH_TetR"/>
</dbReference>
<evidence type="ECO:0000256" key="2">
    <source>
        <dbReference type="ARBA" id="ARBA00023125"/>
    </source>
</evidence>